<evidence type="ECO:0000313" key="11">
    <source>
        <dbReference type="Proteomes" id="UP001203342"/>
    </source>
</evidence>
<dbReference type="PANTHER" id="PTHR33885:SF3">
    <property type="entry name" value="PHAGE SHOCK PROTEIN C"/>
    <property type="match status" value="1"/>
</dbReference>
<reference evidence="10 11" key="1">
    <citation type="submission" date="2022-05" db="EMBL/GenBank/DDBJ databases">
        <title>Flavobacterium sp., isolated from activated sludge.</title>
        <authorList>
            <person name="Ran Q."/>
        </authorList>
    </citation>
    <scope>NUCLEOTIDE SEQUENCE [LARGE SCALE GENOMIC DNA]</scope>
    <source>
        <strain evidence="10 11">HXWNR69</strain>
    </source>
</reference>
<evidence type="ECO:0000256" key="5">
    <source>
        <dbReference type="ARBA" id="ARBA00023136"/>
    </source>
</evidence>
<evidence type="ECO:0000256" key="2">
    <source>
        <dbReference type="ARBA" id="ARBA00022475"/>
    </source>
</evidence>
<keyword evidence="11" id="KW-1185">Reference proteome</keyword>
<feature type="transmembrane region" description="Helical" evidence="6">
    <location>
        <begin position="142"/>
        <end position="161"/>
    </location>
</feature>
<dbReference type="InterPro" id="IPR007168">
    <property type="entry name" value="Phageshock_PspC_N"/>
</dbReference>
<feature type="transmembrane region" description="Helical" evidence="6">
    <location>
        <begin position="288"/>
        <end position="310"/>
    </location>
</feature>
<dbReference type="Proteomes" id="UP001203342">
    <property type="component" value="Unassembled WGS sequence"/>
</dbReference>
<evidence type="ECO:0000259" key="8">
    <source>
        <dbReference type="Pfam" id="PF22571"/>
    </source>
</evidence>
<gene>
    <name evidence="10" type="ORF">NAT47_10380</name>
</gene>
<sequence>MNKTISINLGGFFFHIDEDAYQKLSRYFDAVKSSLSPDGRDEIMKDIESRIAELFQERIKSDKQVVGLSEIEEVISIMGQPEDYKIDDENTSYQSNTTSTNYYYPTKRLYRDKESGMLGGVMAGLGHYLGIDALWLRIIMVILFFGFGTGFFVYIVLWILIPEAVTTTQKLEMKGEPITISNIEKKVKEGFDDITSKFSNIDHEKIANTAKSGATRIGSTIEEVITTIFKVFAKIIGAFIVFFSGIALLAIVVTSIIMLFSSTMPNNYILNHIETPIGLETPLWAQGILFLLGFGIPLFFLLILGLKLIVNNLKSLGNYIKYSLLAVWLITVAIIISLGINEASQLAFDGKSVQKEMIAIAPTDTLKIKFKNNDFYSKNNHKNHDFKITQNESDNEIIYSNNVSIEIKYTDETVPYLLIEKLAKGKSASIAKKRAEKINYNYKIEGNTIVLDNYLLTAVENKFRGQEVEIYLYVPKGTIFQTDENFNNYDNSDDDFFDLDKYDTKNPVFQVDTYEINCLNCLASENNNDLSIEIETDDAATSIYYDENGVLVKKVVNKETNGVVKTTEEKTATTKKAKLDSIKKEVLIETNNTKKK</sequence>
<keyword evidence="5 6" id="KW-0472">Membrane</keyword>
<evidence type="ECO:0000256" key="3">
    <source>
        <dbReference type="ARBA" id="ARBA00022692"/>
    </source>
</evidence>
<feature type="domain" description="PspC-related ToastRack" evidence="9">
    <location>
        <begin position="389"/>
        <end position="522"/>
    </location>
</feature>
<feature type="transmembrane region" description="Helical" evidence="6">
    <location>
        <begin position="322"/>
        <end position="340"/>
    </location>
</feature>
<dbReference type="Pfam" id="PF04024">
    <property type="entry name" value="PspC"/>
    <property type="match status" value="1"/>
</dbReference>
<dbReference type="InterPro" id="IPR054319">
    <property type="entry name" value="PspC-rel_ToastRack"/>
</dbReference>
<evidence type="ECO:0000256" key="4">
    <source>
        <dbReference type="ARBA" id="ARBA00022989"/>
    </source>
</evidence>
<name>A0ABT0TJ30_9FLAO</name>
<dbReference type="Pfam" id="PF22744">
    <property type="entry name" value="Toast-rack_PspC-Cterm"/>
    <property type="match status" value="1"/>
</dbReference>
<evidence type="ECO:0000256" key="6">
    <source>
        <dbReference type="SAM" id="Phobius"/>
    </source>
</evidence>
<organism evidence="10 11">
    <name type="scientific">Flavobacterium fragile</name>
    <dbReference type="NCBI Taxonomy" id="2949085"/>
    <lineage>
        <taxon>Bacteria</taxon>
        <taxon>Pseudomonadati</taxon>
        <taxon>Bacteroidota</taxon>
        <taxon>Flavobacteriia</taxon>
        <taxon>Flavobacteriales</taxon>
        <taxon>Flavobacteriaceae</taxon>
        <taxon>Flavobacterium</taxon>
    </lineage>
</organism>
<evidence type="ECO:0000256" key="1">
    <source>
        <dbReference type="ARBA" id="ARBA00004162"/>
    </source>
</evidence>
<evidence type="ECO:0000313" key="10">
    <source>
        <dbReference type="EMBL" id="MCL9770823.1"/>
    </source>
</evidence>
<feature type="transmembrane region" description="Helical" evidence="6">
    <location>
        <begin position="235"/>
        <end position="260"/>
    </location>
</feature>
<evidence type="ECO:0000259" key="7">
    <source>
        <dbReference type="Pfam" id="PF04024"/>
    </source>
</evidence>
<feature type="domain" description="PspC-related transmembrane region" evidence="8">
    <location>
        <begin position="205"/>
        <end position="345"/>
    </location>
</feature>
<comment type="subcellular location">
    <subcellularLocation>
        <location evidence="1">Cell membrane</location>
        <topology evidence="1">Single-pass membrane protein</topology>
    </subcellularLocation>
</comment>
<dbReference type="Pfam" id="PF22571">
    <property type="entry name" value="LiaI-LiaF-TM_PspC"/>
    <property type="match status" value="1"/>
</dbReference>
<dbReference type="InterPro" id="IPR052027">
    <property type="entry name" value="PspC"/>
</dbReference>
<dbReference type="RefSeq" id="WP_250582506.1">
    <property type="nucleotide sequence ID" value="NZ_JAMLJN010000009.1"/>
</dbReference>
<proteinExistence type="predicted"/>
<protein>
    <submittedName>
        <fullName evidence="10">PspC domain-containing protein</fullName>
    </submittedName>
</protein>
<evidence type="ECO:0000259" key="9">
    <source>
        <dbReference type="Pfam" id="PF22744"/>
    </source>
</evidence>
<dbReference type="InterPro" id="IPR054321">
    <property type="entry name" value="PspC-rel_TM"/>
</dbReference>
<keyword evidence="2" id="KW-1003">Cell membrane</keyword>
<feature type="transmembrane region" description="Helical" evidence="6">
    <location>
        <begin position="117"/>
        <end position="136"/>
    </location>
</feature>
<keyword evidence="3 6" id="KW-0812">Transmembrane</keyword>
<keyword evidence="4 6" id="KW-1133">Transmembrane helix</keyword>
<feature type="domain" description="Phage shock protein PspC N-terminal" evidence="7">
    <location>
        <begin position="107"/>
        <end position="164"/>
    </location>
</feature>
<dbReference type="EMBL" id="JAMLJN010000009">
    <property type="protein sequence ID" value="MCL9770823.1"/>
    <property type="molecule type" value="Genomic_DNA"/>
</dbReference>
<comment type="caution">
    <text evidence="10">The sequence shown here is derived from an EMBL/GenBank/DDBJ whole genome shotgun (WGS) entry which is preliminary data.</text>
</comment>
<accession>A0ABT0TJ30</accession>
<dbReference type="PANTHER" id="PTHR33885">
    <property type="entry name" value="PHAGE SHOCK PROTEIN C"/>
    <property type="match status" value="1"/>
</dbReference>